<name>A0A0D6MMJ5_9PROT</name>
<proteinExistence type="predicted"/>
<gene>
    <name evidence="1" type="ORF">Tasa_028_012</name>
</gene>
<sequence length="182" mass="19735">MPLSRRTRIHPERRRNAASAAARYRWSIYRWPVCCRALPPVVLALVTANGSQAATRLFANTCYEKGGGRIAGYVIAMTDGDPLPSVTLSWSEGALIRPLSGTIVETSRPGDALSFLVTDDRDSAAATVAFQGHFENHRLVGTLTGLPHVGQPESVVLDERSTDLAYHPKDQVGTGYCAPQMD</sequence>
<dbReference type="RefSeq" id="WP_048849192.1">
    <property type="nucleotide sequence ID" value="NZ_BALE01000028.1"/>
</dbReference>
<reference evidence="1 2" key="1">
    <citation type="submission" date="2012-10" db="EMBL/GenBank/DDBJ databases">
        <title>Genome sequencing of Tanticharoenia sakaeratensis NBRC 103193.</title>
        <authorList>
            <person name="Azuma Y."/>
            <person name="Hadano H."/>
            <person name="Hirakawa H."/>
            <person name="Matsushita K."/>
        </authorList>
    </citation>
    <scope>NUCLEOTIDE SEQUENCE [LARGE SCALE GENOMIC DNA]</scope>
    <source>
        <strain evidence="1 2">NBRC 103193</strain>
    </source>
</reference>
<organism evidence="1 2">
    <name type="scientific">Tanticharoenia sakaeratensis NBRC 103193</name>
    <dbReference type="NCBI Taxonomy" id="1231623"/>
    <lineage>
        <taxon>Bacteria</taxon>
        <taxon>Pseudomonadati</taxon>
        <taxon>Pseudomonadota</taxon>
        <taxon>Alphaproteobacteria</taxon>
        <taxon>Acetobacterales</taxon>
        <taxon>Acetobacteraceae</taxon>
        <taxon>Tanticharoenia</taxon>
    </lineage>
</organism>
<evidence type="ECO:0000313" key="2">
    <source>
        <dbReference type="Proteomes" id="UP000032679"/>
    </source>
</evidence>
<comment type="caution">
    <text evidence="1">The sequence shown here is derived from an EMBL/GenBank/DDBJ whole genome shotgun (WGS) entry which is preliminary data.</text>
</comment>
<accession>A0A0D6MMJ5</accession>
<dbReference type="STRING" id="1231623.Tasa_028_012"/>
<dbReference type="OrthoDB" id="9781621at2"/>
<evidence type="ECO:0000313" key="1">
    <source>
        <dbReference type="EMBL" id="GAN54645.1"/>
    </source>
</evidence>
<dbReference type="AlphaFoldDB" id="A0A0D6MMJ5"/>
<dbReference type="Proteomes" id="UP000032679">
    <property type="component" value="Unassembled WGS sequence"/>
</dbReference>
<dbReference type="EMBL" id="BALE01000028">
    <property type="protein sequence ID" value="GAN54645.1"/>
    <property type="molecule type" value="Genomic_DNA"/>
</dbReference>
<keyword evidence="2" id="KW-1185">Reference proteome</keyword>
<protein>
    <submittedName>
        <fullName evidence="1">Uncharacterized protein</fullName>
    </submittedName>
</protein>